<accession>A0AAV5RJT4</accession>
<dbReference type="InterPro" id="IPR037518">
    <property type="entry name" value="MPN"/>
</dbReference>
<protein>
    <recommendedName>
        <fullName evidence="1">MPN domain-containing protein</fullName>
    </recommendedName>
</protein>
<dbReference type="InterPro" id="IPR000555">
    <property type="entry name" value="JAMM/MPN+_dom"/>
</dbReference>
<dbReference type="EMBL" id="BTGC01000005">
    <property type="protein sequence ID" value="GMM51327.1"/>
    <property type="molecule type" value="Genomic_DNA"/>
</dbReference>
<keyword evidence="3" id="KW-1185">Reference proteome</keyword>
<evidence type="ECO:0000313" key="3">
    <source>
        <dbReference type="Proteomes" id="UP001362899"/>
    </source>
</evidence>
<dbReference type="PROSITE" id="PS50249">
    <property type="entry name" value="MPN"/>
    <property type="match status" value="1"/>
</dbReference>
<dbReference type="GO" id="GO:0003743">
    <property type="term" value="F:translation initiation factor activity"/>
    <property type="evidence" value="ECO:0007669"/>
    <property type="project" value="TreeGrafter"/>
</dbReference>
<dbReference type="PANTHER" id="PTHR10540:SF6">
    <property type="entry name" value="EUKARYOTIC TRANSLATION INITIATION FACTOR 3 SUBUNIT F"/>
    <property type="match status" value="1"/>
</dbReference>
<dbReference type="GO" id="GO:0031369">
    <property type="term" value="F:translation initiation factor binding"/>
    <property type="evidence" value="ECO:0007669"/>
    <property type="project" value="TreeGrafter"/>
</dbReference>
<sequence>MVDQPLYVSHPHFVGPRSFVLYPQKVTIDTQAIFQILGHAVRSPANHRRVVGTLLGYRNEDNSEVNVKAAFMMPLTETQYEISIPTGYQSEMFNAIRKAHPDYVVIGWYSTSSNISLLDSFIQNYFTEESSMFRYPPVFVHVNAEDNMEVKAYVTSQLFYGSTRNPDDCNCMFTPIEHSIEFSESDKPALAARTERADPDLYGLTSTISESIAEILTQIDLVAAKVAEIRRSKPTEATEKLGKYLFKMLSNSPVLEPSSKTNINDPRSAMFNAHMRDLVSIINLTNSIKSQVQLSTEVATRLN</sequence>
<reference evidence="2 3" key="1">
    <citation type="journal article" date="2023" name="Elife">
        <title>Identification of key yeast species and microbe-microbe interactions impacting larval growth of Drosophila in the wild.</title>
        <authorList>
            <person name="Mure A."/>
            <person name="Sugiura Y."/>
            <person name="Maeda R."/>
            <person name="Honda K."/>
            <person name="Sakurai N."/>
            <person name="Takahashi Y."/>
            <person name="Watada M."/>
            <person name="Katoh T."/>
            <person name="Gotoh A."/>
            <person name="Gotoh Y."/>
            <person name="Taniguchi I."/>
            <person name="Nakamura K."/>
            <person name="Hayashi T."/>
            <person name="Katayama T."/>
            <person name="Uemura T."/>
            <person name="Hattori Y."/>
        </authorList>
    </citation>
    <scope>NUCLEOTIDE SEQUENCE [LARGE SCALE GENOMIC DNA]</scope>
    <source>
        <strain evidence="2 3">SB-73</strain>
    </source>
</reference>
<dbReference type="Proteomes" id="UP001362899">
    <property type="component" value="Unassembled WGS sequence"/>
</dbReference>
<dbReference type="SMART" id="SM00232">
    <property type="entry name" value="JAB_MPN"/>
    <property type="match status" value="1"/>
</dbReference>
<dbReference type="Gene3D" id="3.40.140.10">
    <property type="entry name" value="Cytidine Deaminase, domain 2"/>
    <property type="match status" value="1"/>
</dbReference>
<proteinExistence type="predicted"/>
<evidence type="ECO:0000259" key="1">
    <source>
        <dbReference type="PROSITE" id="PS50249"/>
    </source>
</evidence>
<dbReference type="GO" id="GO:0071541">
    <property type="term" value="C:eukaryotic translation initiation factor 3 complex, eIF3m"/>
    <property type="evidence" value="ECO:0007669"/>
    <property type="project" value="TreeGrafter"/>
</dbReference>
<dbReference type="AlphaFoldDB" id="A0AAV5RJT4"/>
<comment type="caution">
    <text evidence="2">The sequence shown here is derived from an EMBL/GenBank/DDBJ whole genome shotgun (WGS) entry which is preliminary data.</text>
</comment>
<dbReference type="PANTHER" id="PTHR10540">
    <property type="entry name" value="EUKARYOTIC TRANSLATION INITIATION FACTOR 3 SUBUNIT F-RELATED"/>
    <property type="match status" value="1"/>
</dbReference>
<feature type="domain" description="MPN" evidence="1">
    <location>
        <begin position="26"/>
        <end position="159"/>
    </location>
</feature>
<dbReference type="GO" id="GO:0008237">
    <property type="term" value="F:metallopeptidase activity"/>
    <property type="evidence" value="ECO:0007669"/>
    <property type="project" value="InterPro"/>
</dbReference>
<evidence type="ECO:0000313" key="2">
    <source>
        <dbReference type="EMBL" id="GMM51327.1"/>
    </source>
</evidence>
<gene>
    <name evidence="2" type="ORF">DASB73_022850</name>
</gene>
<dbReference type="Pfam" id="PF01398">
    <property type="entry name" value="JAB"/>
    <property type="match status" value="1"/>
</dbReference>
<name>A0AAV5RJT4_STABA</name>
<organism evidence="2 3">
    <name type="scientific">Starmerella bacillaris</name>
    <name type="common">Yeast</name>
    <name type="synonym">Candida zemplinina</name>
    <dbReference type="NCBI Taxonomy" id="1247836"/>
    <lineage>
        <taxon>Eukaryota</taxon>
        <taxon>Fungi</taxon>
        <taxon>Dikarya</taxon>
        <taxon>Ascomycota</taxon>
        <taxon>Saccharomycotina</taxon>
        <taxon>Dipodascomycetes</taxon>
        <taxon>Dipodascales</taxon>
        <taxon>Trichomonascaceae</taxon>
        <taxon>Starmerella</taxon>
    </lineage>
</organism>